<sequence length="171" mass="18967">MLLSARSLGIYSILPTIAEPSQPTDGNSEDRDADVVLIAGSLLIPGLTYALLAIALELRYNSLPQSGIEHAHLNKDSLRTSSLAHIPNLSWQYQPHISDAISLLFLSFTWCFDKDLCEISLRWNSLARVILTDAARNHAKEVPAVRLLEQRFVSLSTKQGNQRIRCAMGNN</sequence>
<comment type="caution">
    <text evidence="1">The sequence shown here is derived from an EMBL/GenBank/DDBJ whole genome shotgun (WGS) entry which is preliminary data.</text>
</comment>
<reference evidence="1" key="2">
    <citation type="submission" date="2023-01" db="EMBL/GenBank/DDBJ databases">
        <authorList>
            <person name="Petersen C."/>
        </authorList>
    </citation>
    <scope>NUCLEOTIDE SEQUENCE</scope>
    <source>
        <strain evidence="1">IBT 15450</strain>
    </source>
</reference>
<keyword evidence="2" id="KW-1185">Reference proteome</keyword>
<proteinExistence type="predicted"/>
<protein>
    <submittedName>
        <fullName evidence="1">Uncharacterized protein</fullName>
    </submittedName>
</protein>
<reference evidence="1" key="1">
    <citation type="journal article" date="2023" name="IMA Fungus">
        <title>Comparative genomic study of the Penicillium genus elucidates a diverse pangenome and 15 lateral gene transfer events.</title>
        <authorList>
            <person name="Petersen C."/>
            <person name="Sorensen T."/>
            <person name="Nielsen M.R."/>
            <person name="Sondergaard T.E."/>
            <person name="Sorensen J.L."/>
            <person name="Fitzpatrick D.A."/>
            <person name="Frisvad J.C."/>
            <person name="Nielsen K.L."/>
        </authorList>
    </citation>
    <scope>NUCLEOTIDE SEQUENCE</scope>
    <source>
        <strain evidence="1">IBT 15450</strain>
    </source>
</reference>
<dbReference type="Proteomes" id="UP001219568">
    <property type="component" value="Unassembled WGS sequence"/>
</dbReference>
<name>A0AAD6N2Z5_PENCN</name>
<evidence type="ECO:0000313" key="2">
    <source>
        <dbReference type="Proteomes" id="UP001219568"/>
    </source>
</evidence>
<organism evidence="1 2">
    <name type="scientific">Penicillium canescens</name>
    <dbReference type="NCBI Taxonomy" id="5083"/>
    <lineage>
        <taxon>Eukaryota</taxon>
        <taxon>Fungi</taxon>
        <taxon>Dikarya</taxon>
        <taxon>Ascomycota</taxon>
        <taxon>Pezizomycotina</taxon>
        <taxon>Eurotiomycetes</taxon>
        <taxon>Eurotiomycetidae</taxon>
        <taxon>Eurotiales</taxon>
        <taxon>Aspergillaceae</taxon>
        <taxon>Penicillium</taxon>
    </lineage>
</organism>
<gene>
    <name evidence="1" type="ORF">N7460_013759</name>
</gene>
<dbReference type="AlphaFoldDB" id="A0AAD6N2Z5"/>
<evidence type="ECO:0000313" key="1">
    <source>
        <dbReference type="EMBL" id="KAJ6023364.1"/>
    </source>
</evidence>
<accession>A0AAD6N2Z5</accession>
<dbReference type="EMBL" id="JAQJZL010000016">
    <property type="protein sequence ID" value="KAJ6023364.1"/>
    <property type="molecule type" value="Genomic_DNA"/>
</dbReference>